<gene>
    <name evidence="2" type="ORF">OG442_02755</name>
</gene>
<organism evidence="2 3">
    <name type="scientific">Streptomyces niveus</name>
    <name type="common">Streptomyces spheroides</name>
    <dbReference type="NCBI Taxonomy" id="193462"/>
    <lineage>
        <taxon>Bacteria</taxon>
        <taxon>Bacillati</taxon>
        <taxon>Actinomycetota</taxon>
        <taxon>Actinomycetes</taxon>
        <taxon>Kitasatosporales</taxon>
        <taxon>Streptomycetaceae</taxon>
        <taxon>Streptomyces</taxon>
    </lineage>
</organism>
<dbReference type="EMBL" id="CP109495">
    <property type="protein sequence ID" value="WUX50558.1"/>
    <property type="molecule type" value="Genomic_DNA"/>
</dbReference>
<dbReference type="Gene3D" id="3.40.190.10">
    <property type="entry name" value="Periplasmic binding protein-like II"/>
    <property type="match status" value="2"/>
</dbReference>
<evidence type="ECO:0000256" key="1">
    <source>
        <dbReference type="SAM" id="SignalP"/>
    </source>
</evidence>
<keyword evidence="1" id="KW-0732">Signal</keyword>
<dbReference type="Proteomes" id="UP001432209">
    <property type="component" value="Chromosome"/>
</dbReference>
<dbReference type="RefSeq" id="WP_329074180.1">
    <property type="nucleotide sequence ID" value="NZ_CP109393.1"/>
</dbReference>
<dbReference type="SUPFAM" id="SSF53850">
    <property type="entry name" value="Periplasmic binding protein-like II"/>
    <property type="match status" value="1"/>
</dbReference>
<accession>A0ABZ1ZZB6</accession>
<feature type="chain" id="PRO_5047235920" evidence="1">
    <location>
        <begin position="26"/>
        <end position="438"/>
    </location>
</feature>
<keyword evidence="3" id="KW-1185">Reference proteome</keyword>
<sequence>MRAPYALLRAALAGVLLTGAAVVSAGCAAQEKPTLVVLGPWTDGEEKPFEATLAKIGERTGRHYAYEGTRSLRETLVAQLRTDAPPDVAILNGTGELAEYALDGDARPLPPEVEVKAIGPWAPRIAVPDIDGDMDVHAYWVPVRVDLKSIVWSKAGEADADDGEAVWCLGMASGATSGWPGTDWIEDLLLQRHGYETYERWATGKQPWDRGPVKQAWQEWAAVLATDDRSNALDSLTTDFESLGSNRYGLLNGKDCTREHQGSFIRRHYGLDVTPAPTSDFVAGLPADQNVFEVSGDMAAVFKPSDAAWELLLELTSPRAQADWVEAAAPAERPNFPSGAAGITGATGTSAATGPSAAVLRMFNGADQICFDASDAMPSTLRGAFQRAVLEFLEKPQDAAALDDLLGQLEAERMLQRRAGAFVLDDLCEKPSGGAPSG</sequence>
<dbReference type="PROSITE" id="PS51257">
    <property type="entry name" value="PROKAR_LIPOPROTEIN"/>
    <property type="match status" value="1"/>
</dbReference>
<proteinExistence type="predicted"/>
<name>A0ABZ1ZZB6_STRNV</name>
<protein>
    <submittedName>
        <fullName evidence="2">Uncharacterized protein</fullName>
    </submittedName>
</protein>
<evidence type="ECO:0000313" key="3">
    <source>
        <dbReference type="Proteomes" id="UP001432209"/>
    </source>
</evidence>
<reference evidence="2" key="1">
    <citation type="submission" date="2022-10" db="EMBL/GenBank/DDBJ databases">
        <title>The complete genomes of actinobacterial strains from the NBC collection.</title>
        <authorList>
            <person name="Joergensen T.S."/>
            <person name="Alvarez Arevalo M."/>
            <person name="Sterndorff E.B."/>
            <person name="Faurdal D."/>
            <person name="Vuksanovic O."/>
            <person name="Mourched A.-S."/>
            <person name="Charusanti P."/>
            <person name="Shaw S."/>
            <person name="Blin K."/>
            <person name="Weber T."/>
        </authorList>
    </citation>
    <scope>NUCLEOTIDE SEQUENCE</scope>
    <source>
        <strain evidence="2">NBC_01432</strain>
    </source>
</reference>
<evidence type="ECO:0000313" key="2">
    <source>
        <dbReference type="EMBL" id="WUX50558.1"/>
    </source>
</evidence>
<feature type="signal peptide" evidence="1">
    <location>
        <begin position="1"/>
        <end position="25"/>
    </location>
</feature>